<reference evidence="9 10" key="1">
    <citation type="submission" date="2019-09" db="EMBL/GenBank/DDBJ databases">
        <title>Complete Genome Sequence of Janibacter melonis M714 with both human health impact and industrial applications.</title>
        <authorList>
            <person name="Jin M."/>
            <person name="Zhao Q.R."/>
        </authorList>
    </citation>
    <scope>NUCLEOTIDE SEQUENCE [LARGE SCALE GENOMIC DNA]</scope>
    <source>
        <strain evidence="9 10">M714</strain>
    </source>
</reference>
<comment type="pathway">
    <text evidence="2">Carotenoid biosynthesis.</text>
</comment>
<dbReference type="GeneID" id="59160609"/>
<dbReference type="EMBL" id="CP044548">
    <property type="protein sequence ID" value="QFQ29902.2"/>
    <property type="molecule type" value="Genomic_DNA"/>
</dbReference>
<dbReference type="NCBIfam" id="TIGR03462">
    <property type="entry name" value="CarR_dom_SF"/>
    <property type="match status" value="1"/>
</dbReference>
<evidence type="ECO:0000256" key="6">
    <source>
        <dbReference type="ARBA" id="ARBA00023136"/>
    </source>
</evidence>
<dbReference type="Proteomes" id="UP000271708">
    <property type="component" value="Chromosome"/>
</dbReference>
<accession>A0A5P8FMC7</accession>
<evidence type="ECO:0000256" key="8">
    <source>
        <dbReference type="SAM" id="Phobius"/>
    </source>
</evidence>
<proteinExistence type="predicted"/>
<protein>
    <submittedName>
        <fullName evidence="9">Lycopene cyclase domain-containing protein</fullName>
    </submittedName>
</protein>
<evidence type="ECO:0000256" key="3">
    <source>
        <dbReference type="ARBA" id="ARBA00022692"/>
    </source>
</evidence>
<dbReference type="InterPro" id="IPR017825">
    <property type="entry name" value="Lycopene_cyclase_dom"/>
</dbReference>
<dbReference type="KEGG" id="jme:EEW87_005515"/>
<dbReference type="GO" id="GO:0016020">
    <property type="term" value="C:membrane"/>
    <property type="evidence" value="ECO:0007669"/>
    <property type="project" value="UniProtKB-SubCell"/>
</dbReference>
<evidence type="ECO:0000256" key="2">
    <source>
        <dbReference type="ARBA" id="ARBA00004829"/>
    </source>
</evidence>
<name>A0A5P8FMC7_9MICO</name>
<dbReference type="GO" id="GO:0016872">
    <property type="term" value="F:intramolecular lyase activity"/>
    <property type="evidence" value="ECO:0007669"/>
    <property type="project" value="InterPro"/>
</dbReference>
<keyword evidence="6 8" id="KW-0472">Membrane</keyword>
<evidence type="ECO:0000256" key="5">
    <source>
        <dbReference type="ARBA" id="ARBA00022989"/>
    </source>
</evidence>
<dbReference type="AlphaFoldDB" id="A0A5P8FMC7"/>
<gene>
    <name evidence="9" type="ORF">EEW87_005515</name>
</gene>
<comment type="subcellular location">
    <subcellularLocation>
        <location evidence="1">Membrane</location>
        <topology evidence="1">Multi-pass membrane protein</topology>
    </subcellularLocation>
</comment>
<feature type="transmembrane region" description="Helical" evidence="8">
    <location>
        <begin position="35"/>
        <end position="60"/>
    </location>
</feature>
<evidence type="ECO:0000256" key="4">
    <source>
        <dbReference type="ARBA" id="ARBA00022746"/>
    </source>
</evidence>
<dbReference type="RefSeq" id="WP_123090879.1">
    <property type="nucleotide sequence ID" value="NZ_CP044548.2"/>
</dbReference>
<dbReference type="GO" id="GO:0016117">
    <property type="term" value="P:carotenoid biosynthetic process"/>
    <property type="evidence" value="ECO:0007669"/>
    <property type="project" value="UniProtKB-KW"/>
</dbReference>
<organism evidence="9 10">
    <name type="scientific">Janibacter melonis</name>
    <dbReference type="NCBI Taxonomy" id="262209"/>
    <lineage>
        <taxon>Bacteria</taxon>
        <taxon>Bacillati</taxon>
        <taxon>Actinomycetota</taxon>
        <taxon>Actinomycetes</taxon>
        <taxon>Micrococcales</taxon>
        <taxon>Intrasporangiaceae</taxon>
        <taxon>Janibacter</taxon>
    </lineage>
</organism>
<dbReference type="GO" id="GO:0045436">
    <property type="term" value="F:lycopene beta cyclase activity"/>
    <property type="evidence" value="ECO:0007669"/>
    <property type="project" value="UniProtKB-ARBA"/>
</dbReference>
<keyword evidence="3 8" id="KW-0812">Transmembrane</keyword>
<sequence>MGLLYLGFVVVSTLCMGLVDHRWRLALFDRPRRTLGVVAAGTLLFLVWDLVAIESGMYVRGESPAMTGAELLPELPVEEIFFIVFLSYITCVLHGLFSRLLAGGEATS</sequence>
<evidence type="ECO:0000256" key="1">
    <source>
        <dbReference type="ARBA" id="ARBA00004141"/>
    </source>
</evidence>
<keyword evidence="7" id="KW-0413">Isomerase</keyword>
<evidence type="ECO:0000313" key="9">
    <source>
        <dbReference type="EMBL" id="QFQ29902.2"/>
    </source>
</evidence>
<feature type="transmembrane region" description="Helical" evidence="8">
    <location>
        <begin position="6"/>
        <end position="23"/>
    </location>
</feature>
<keyword evidence="5 8" id="KW-1133">Transmembrane helix</keyword>
<feature type="transmembrane region" description="Helical" evidence="8">
    <location>
        <begin position="80"/>
        <end position="102"/>
    </location>
</feature>
<keyword evidence="4" id="KW-0125">Carotenoid biosynthesis</keyword>
<evidence type="ECO:0000313" key="10">
    <source>
        <dbReference type="Proteomes" id="UP000271708"/>
    </source>
</evidence>
<evidence type="ECO:0000256" key="7">
    <source>
        <dbReference type="ARBA" id="ARBA00023235"/>
    </source>
</evidence>